<name>A0A8J5TD71_ZIZPA</name>
<dbReference type="Proteomes" id="UP000729402">
    <property type="component" value="Unassembled WGS sequence"/>
</dbReference>
<dbReference type="EMBL" id="JAAALK010000283">
    <property type="protein sequence ID" value="KAG8076659.1"/>
    <property type="molecule type" value="Genomic_DNA"/>
</dbReference>
<gene>
    <name evidence="1" type="ORF">GUJ93_ZPchr0006g46311</name>
</gene>
<accession>A0A8J5TD71</accession>
<reference evidence="1" key="2">
    <citation type="submission" date="2021-02" db="EMBL/GenBank/DDBJ databases">
        <authorList>
            <person name="Kimball J.A."/>
            <person name="Haas M.W."/>
            <person name="Macchietto M."/>
            <person name="Kono T."/>
            <person name="Duquette J."/>
            <person name="Shao M."/>
        </authorList>
    </citation>
    <scope>NUCLEOTIDE SEQUENCE</scope>
    <source>
        <tissue evidence="1">Fresh leaf tissue</tissue>
    </source>
</reference>
<keyword evidence="2" id="KW-1185">Reference proteome</keyword>
<organism evidence="1 2">
    <name type="scientific">Zizania palustris</name>
    <name type="common">Northern wild rice</name>
    <dbReference type="NCBI Taxonomy" id="103762"/>
    <lineage>
        <taxon>Eukaryota</taxon>
        <taxon>Viridiplantae</taxon>
        <taxon>Streptophyta</taxon>
        <taxon>Embryophyta</taxon>
        <taxon>Tracheophyta</taxon>
        <taxon>Spermatophyta</taxon>
        <taxon>Magnoliopsida</taxon>
        <taxon>Liliopsida</taxon>
        <taxon>Poales</taxon>
        <taxon>Poaceae</taxon>
        <taxon>BOP clade</taxon>
        <taxon>Oryzoideae</taxon>
        <taxon>Oryzeae</taxon>
        <taxon>Zizaniinae</taxon>
        <taxon>Zizania</taxon>
    </lineage>
</organism>
<comment type="caution">
    <text evidence="1">The sequence shown here is derived from an EMBL/GenBank/DDBJ whole genome shotgun (WGS) entry which is preliminary data.</text>
</comment>
<dbReference type="AlphaFoldDB" id="A0A8J5TD71"/>
<protein>
    <submittedName>
        <fullName evidence="1">Uncharacterized protein</fullName>
    </submittedName>
</protein>
<sequence length="94" mass="10536">MLVHNPLLPWAWHVAHAWGVSVMFFVSQPCMVDVIGWEVWARREGLLVINGSHMAMPWVAHKAGSLVFYSIVWDQGGKYVITSCSARVDVVSTI</sequence>
<evidence type="ECO:0000313" key="2">
    <source>
        <dbReference type="Proteomes" id="UP000729402"/>
    </source>
</evidence>
<evidence type="ECO:0000313" key="1">
    <source>
        <dbReference type="EMBL" id="KAG8076659.1"/>
    </source>
</evidence>
<proteinExistence type="predicted"/>
<reference evidence="1" key="1">
    <citation type="journal article" date="2021" name="bioRxiv">
        <title>Whole Genome Assembly and Annotation of Northern Wild Rice, Zizania palustris L., Supports a Whole Genome Duplication in the Zizania Genus.</title>
        <authorList>
            <person name="Haas M."/>
            <person name="Kono T."/>
            <person name="Macchietto M."/>
            <person name="Millas R."/>
            <person name="McGilp L."/>
            <person name="Shao M."/>
            <person name="Duquette J."/>
            <person name="Hirsch C.N."/>
            <person name="Kimball J."/>
        </authorList>
    </citation>
    <scope>NUCLEOTIDE SEQUENCE</scope>
    <source>
        <tissue evidence="1">Fresh leaf tissue</tissue>
    </source>
</reference>